<protein>
    <submittedName>
        <fullName evidence="2">Uncharacterized protein</fullName>
    </submittedName>
</protein>
<dbReference type="OrthoDB" id="10486805at2759"/>
<dbReference type="AlphaFoldDB" id="A0A1Q9ERX9"/>
<organism evidence="2 3">
    <name type="scientific">Symbiodinium microadriaticum</name>
    <name type="common">Dinoflagellate</name>
    <name type="synonym">Zooxanthella microadriatica</name>
    <dbReference type="NCBI Taxonomy" id="2951"/>
    <lineage>
        <taxon>Eukaryota</taxon>
        <taxon>Sar</taxon>
        <taxon>Alveolata</taxon>
        <taxon>Dinophyceae</taxon>
        <taxon>Suessiales</taxon>
        <taxon>Symbiodiniaceae</taxon>
        <taxon>Symbiodinium</taxon>
    </lineage>
</organism>
<sequence>MFVHGKAKRMREKRVRCLPFVRPWWKTVETKQLEILSHLTTFSQSLKRTTREVIARRKARRRVKKKFSFSNMDEVRFVVKDGEEDSPSGRKSAESENQTSTEVDSKKGHRAGELLTQISGLQSNMNELVRDAHLKKQTLDVHQKALAFLEGAMEARCFSLQISKAP</sequence>
<name>A0A1Q9ERX9_SYMMI</name>
<comment type="caution">
    <text evidence="2">The sequence shown here is derived from an EMBL/GenBank/DDBJ whole genome shotgun (WGS) entry which is preliminary data.</text>
</comment>
<dbReference type="EMBL" id="LSRX01000083">
    <property type="protein sequence ID" value="OLQ10128.1"/>
    <property type="molecule type" value="Genomic_DNA"/>
</dbReference>
<reference evidence="2 3" key="1">
    <citation type="submission" date="2016-02" db="EMBL/GenBank/DDBJ databases">
        <title>Genome analysis of coral dinoflagellate symbionts highlights evolutionary adaptations to a symbiotic lifestyle.</title>
        <authorList>
            <person name="Aranda M."/>
            <person name="Li Y."/>
            <person name="Liew Y.J."/>
            <person name="Baumgarten S."/>
            <person name="Simakov O."/>
            <person name="Wilson M."/>
            <person name="Piel J."/>
            <person name="Ashoor H."/>
            <person name="Bougouffa S."/>
            <person name="Bajic V.B."/>
            <person name="Ryu T."/>
            <person name="Ravasi T."/>
            <person name="Bayer T."/>
            <person name="Micklem G."/>
            <person name="Kim H."/>
            <person name="Bhak J."/>
            <person name="Lajeunesse T.C."/>
            <person name="Voolstra C.R."/>
        </authorList>
    </citation>
    <scope>NUCLEOTIDE SEQUENCE [LARGE SCALE GENOMIC DNA]</scope>
    <source>
        <strain evidence="2 3">CCMP2467</strain>
    </source>
</reference>
<accession>A0A1Q9ERX9</accession>
<dbReference type="Proteomes" id="UP000186817">
    <property type="component" value="Unassembled WGS sequence"/>
</dbReference>
<feature type="compositionally biased region" description="Basic and acidic residues" evidence="1">
    <location>
        <begin position="80"/>
        <end position="94"/>
    </location>
</feature>
<evidence type="ECO:0000313" key="3">
    <source>
        <dbReference type="Proteomes" id="UP000186817"/>
    </source>
</evidence>
<proteinExistence type="predicted"/>
<evidence type="ECO:0000313" key="2">
    <source>
        <dbReference type="EMBL" id="OLQ10128.1"/>
    </source>
</evidence>
<evidence type="ECO:0000256" key="1">
    <source>
        <dbReference type="SAM" id="MobiDB-lite"/>
    </source>
</evidence>
<keyword evidence="3" id="KW-1185">Reference proteome</keyword>
<feature type="region of interest" description="Disordered" evidence="1">
    <location>
        <begin position="80"/>
        <end position="109"/>
    </location>
</feature>
<gene>
    <name evidence="2" type="ORF">AK812_SmicGene6177</name>
</gene>